<dbReference type="InterPro" id="IPR036388">
    <property type="entry name" value="WH-like_DNA-bd_sf"/>
</dbReference>
<dbReference type="InterPro" id="IPR058852">
    <property type="entry name" value="HTH_77"/>
</dbReference>
<dbReference type="EMBL" id="CP008947">
    <property type="protein sequence ID" value="AII08183.1"/>
    <property type="molecule type" value="Genomic_DNA"/>
</dbReference>
<dbReference type="PRINTS" id="PR00038">
    <property type="entry name" value="HTHLUXR"/>
</dbReference>
<dbReference type="SUPFAM" id="SSF48452">
    <property type="entry name" value="TPR-like"/>
    <property type="match status" value="1"/>
</dbReference>
<dbReference type="InterPro" id="IPR016032">
    <property type="entry name" value="Sig_transdc_resp-reg_C-effctor"/>
</dbReference>
<dbReference type="GO" id="GO:0006355">
    <property type="term" value="P:regulation of DNA-templated transcription"/>
    <property type="evidence" value="ECO:0007669"/>
    <property type="project" value="InterPro"/>
</dbReference>
<dbReference type="Pfam" id="PF25872">
    <property type="entry name" value="HTH_77"/>
    <property type="match status" value="1"/>
</dbReference>
<dbReference type="CDD" id="cd06170">
    <property type="entry name" value="LuxR_C_like"/>
    <property type="match status" value="1"/>
</dbReference>
<evidence type="ECO:0000259" key="2">
    <source>
        <dbReference type="PROSITE" id="PS50043"/>
    </source>
</evidence>
<dbReference type="SUPFAM" id="SSF46894">
    <property type="entry name" value="C-terminal effector domain of the bipartite response regulators"/>
    <property type="match status" value="1"/>
</dbReference>
<dbReference type="SMART" id="SM00421">
    <property type="entry name" value="HTH_LUXR"/>
    <property type="match status" value="1"/>
</dbReference>
<dbReference type="Gene3D" id="1.25.40.10">
    <property type="entry name" value="Tetratricopeptide repeat domain"/>
    <property type="match status" value="1"/>
</dbReference>
<reference evidence="3 4" key="1">
    <citation type="submission" date="2014-07" db="EMBL/GenBank/DDBJ databases">
        <title>Genome Sequence of Rhodococcus opacus Strain R7, a Biodegrader of Mono- and Polycyclic Aromatic Hydrocarbons.</title>
        <authorList>
            <person name="Di Gennaro P."/>
            <person name="Zampolli J."/>
            <person name="Presti I."/>
            <person name="Cappelletti M."/>
            <person name="D'Ursi P."/>
            <person name="Orro A."/>
            <person name="Mezzelani A."/>
            <person name="Milanesi L."/>
        </authorList>
    </citation>
    <scope>NUCLEOTIDE SEQUENCE [LARGE SCALE GENOMIC DNA]</scope>
    <source>
        <strain evidence="3 4">R7</strain>
    </source>
</reference>
<dbReference type="PANTHER" id="PTHR47691:SF3">
    <property type="entry name" value="HTH-TYPE TRANSCRIPTIONAL REGULATOR RV0890C-RELATED"/>
    <property type="match status" value="1"/>
</dbReference>
<evidence type="ECO:0000256" key="1">
    <source>
        <dbReference type="SAM" id="MobiDB-lite"/>
    </source>
</evidence>
<dbReference type="Pfam" id="PF00196">
    <property type="entry name" value="GerE"/>
    <property type="match status" value="1"/>
</dbReference>
<feature type="region of interest" description="Disordered" evidence="1">
    <location>
        <begin position="1"/>
        <end position="21"/>
    </location>
</feature>
<dbReference type="Gene3D" id="3.40.50.300">
    <property type="entry name" value="P-loop containing nucleotide triphosphate hydrolases"/>
    <property type="match status" value="1"/>
</dbReference>
<dbReference type="PROSITE" id="PS50043">
    <property type="entry name" value="HTH_LUXR_2"/>
    <property type="match status" value="1"/>
</dbReference>
<organism evidence="3 4">
    <name type="scientific">Rhodococcus opacus</name>
    <name type="common">Nocardia opaca</name>
    <dbReference type="NCBI Taxonomy" id="37919"/>
    <lineage>
        <taxon>Bacteria</taxon>
        <taxon>Bacillati</taxon>
        <taxon>Actinomycetota</taxon>
        <taxon>Actinomycetes</taxon>
        <taxon>Mycobacteriales</taxon>
        <taxon>Nocardiaceae</taxon>
        <taxon>Rhodococcus</taxon>
    </lineage>
</organism>
<evidence type="ECO:0000313" key="4">
    <source>
        <dbReference type="Proteomes" id="UP000028488"/>
    </source>
</evidence>
<dbReference type="eggNOG" id="COG2197">
    <property type="taxonomic scope" value="Bacteria"/>
</dbReference>
<dbReference type="Proteomes" id="UP000028488">
    <property type="component" value="Chromosome"/>
</dbReference>
<accession>A0A076ESQ1</accession>
<dbReference type="SUPFAM" id="SSF52540">
    <property type="entry name" value="P-loop containing nucleoside triphosphate hydrolases"/>
    <property type="match status" value="1"/>
</dbReference>
<dbReference type="RefSeq" id="WP_128641021.1">
    <property type="nucleotide sequence ID" value="NZ_CP008947.1"/>
</dbReference>
<name>A0A076ESQ1_RHOOP</name>
<sequence length="785" mass="86662">MPESEPPADIGVHAKSRRGKSGNLPLDLTSFVGRRHELADTRQLLSGSRLVTLIGAGGVGKTRLALRIGDVSRRTYDDGVWFVELGELHDGDLLGQAVSGALGLQDHSVRPPMTVLTEQLAEKRILLVLDNCEHLIEAVAGVAQVVLRTCPGVHILATSRASLDIRGEVVVRVPPLSLPELTRSTATLREISRYDAVTLFEQRAGAAVPGFRLTEDNMGAVAEICRRLEGLPLPIELAAARLRAMSVEQIRERLGDRLRLLTLGGRGTPTRQQTLRLCIDWSYDLCSSQEQWLWARLAVFAGGFELDAAEGVLAADPPDGELLDLLTSLIDKSVLIREEVGSVVRYRLLDTIREYGREKLYEAGGYWELRKRHRDWYEQLVLRAKTEWIGPLQVEWIARLEREQPNLRDAMEFCLSEDGEAEAGMRIVTAMYQFWFVRGLFSEGRHWLDRALTSREGQQPFDRIEALCTSSMLAALQGDVAAGTVSTDQARLLAARVGDADLDALVAFAEGCLAVSNGELRTGIASLENAINVFRPEGDLNQLVPALVWLALAFEMTGDIQRATESYEELIALTESREERIWRAMALCDYGFAMWQHGERERGTALLEDGLRLSRMVGSQLSYAWALEQFAWTDVEQRPERSTVLLGAADVLFSATGGRAPALTNTATLHEKSRQHARTSLGERAFEAAMNRGAALSADEAVAYALGEETRAEVPATSGEALSLTRREQQVAELVAEGLSNRAIADRLVISQRTVEGHVEHSLVKLGFTSRTQLAAWVHEQKPGR</sequence>
<protein>
    <submittedName>
        <fullName evidence="3">LuxR family transcriptional regulator</fullName>
    </submittedName>
</protein>
<dbReference type="GO" id="GO:0003677">
    <property type="term" value="F:DNA binding"/>
    <property type="evidence" value="ECO:0007669"/>
    <property type="project" value="InterPro"/>
</dbReference>
<dbReference type="Gene3D" id="1.10.10.10">
    <property type="entry name" value="Winged helix-like DNA-binding domain superfamily/Winged helix DNA-binding domain"/>
    <property type="match status" value="1"/>
</dbReference>
<gene>
    <name evidence="3" type="ORF">EP51_27600</name>
</gene>
<dbReference type="InterPro" id="IPR011990">
    <property type="entry name" value="TPR-like_helical_dom_sf"/>
</dbReference>
<dbReference type="AlphaFoldDB" id="A0A076ESQ1"/>
<dbReference type="InterPro" id="IPR000792">
    <property type="entry name" value="Tscrpt_reg_LuxR_C"/>
</dbReference>
<dbReference type="GO" id="GO:0043531">
    <property type="term" value="F:ADP binding"/>
    <property type="evidence" value="ECO:0007669"/>
    <property type="project" value="InterPro"/>
</dbReference>
<dbReference type="eggNOG" id="COG3903">
    <property type="taxonomic scope" value="Bacteria"/>
</dbReference>
<dbReference type="PANTHER" id="PTHR47691">
    <property type="entry name" value="REGULATOR-RELATED"/>
    <property type="match status" value="1"/>
</dbReference>
<dbReference type="PROSITE" id="PS00622">
    <property type="entry name" value="HTH_LUXR_1"/>
    <property type="match status" value="1"/>
</dbReference>
<dbReference type="PRINTS" id="PR00364">
    <property type="entry name" value="DISEASERSIST"/>
</dbReference>
<proteinExistence type="predicted"/>
<evidence type="ECO:0000313" key="3">
    <source>
        <dbReference type="EMBL" id="AII08183.1"/>
    </source>
</evidence>
<feature type="domain" description="HTH luxR-type" evidence="2">
    <location>
        <begin position="717"/>
        <end position="782"/>
    </location>
</feature>
<dbReference type="InterPro" id="IPR027417">
    <property type="entry name" value="P-loop_NTPase"/>
</dbReference>